<keyword evidence="3 5" id="KW-0175">Coiled coil</keyword>
<keyword evidence="2" id="KW-0963">Cytoplasm</keyword>
<evidence type="ECO:0000313" key="7">
    <source>
        <dbReference type="EMBL" id="CAH2093295.1"/>
    </source>
</evidence>
<proteinExistence type="predicted"/>
<dbReference type="PANTHER" id="PTHR44981:SF2">
    <property type="entry name" value="PERICENTRIN-LIKE PROTEIN, ISOFORM F"/>
    <property type="match status" value="1"/>
</dbReference>
<evidence type="ECO:0000256" key="1">
    <source>
        <dbReference type="ARBA" id="ARBA00004300"/>
    </source>
</evidence>
<sequence>MSLTMSAVRAQLEAANRQLRGTRQFVEEQAAEREAERDEFDARLRALRDENQQLAARLLAGARVVAEMRCYRLSQCNCQEHDAHVEQLEAQAREMNQMITDLEARKAESDEKVKATEEKIPILREIIANLESQLEQKTSREGEVLQQLESMRAAIDDRDRKMRAQLAELQALRGERLDRADVCARCASDDDKHAELLESVKDQARLLAERLAHRARRLERAHERGSLAEERTEDVSLRDRLQKLMISCCFRIQNNTNSLNGDKCSFLQRTEKMTVETHIIRKIHCRVTVAEIKDATYNYVSSRVLRQVERSVADSKSALYPQLSPRSSPSPRGEGEGAGAAGAALAAAWERLAAVERAEDAALKRVADLEMQRAQLAEVAQKRMYSKLLLGFLCEKKPFTKAPVSMDSFVHCSGLYILIAIGKQFKFFHYLYFYSEP</sequence>
<evidence type="ECO:0000256" key="2">
    <source>
        <dbReference type="ARBA" id="ARBA00022490"/>
    </source>
</evidence>
<dbReference type="InterPro" id="IPR028745">
    <property type="entry name" value="AKAP9/Pericentrin"/>
</dbReference>
<comment type="caution">
    <text evidence="7">The sequence shown here is derived from an EMBL/GenBank/DDBJ whole genome shotgun (WGS) entry which is preliminary data.</text>
</comment>
<evidence type="ECO:0000256" key="5">
    <source>
        <dbReference type="SAM" id="Coils"/>
    </source>
</evidence>
<dbReference type="AlphaFoldDB" id="A0AAU9U1X7"/>
<dbReference type="Proteomes" id="UP001153954">
    <property type="component" value="Unassembled WGS sequence"/>
</dbReference>
<accession>A0AAU9U1X7</accession>
<comment type="subcellular location">
    <subcellularLocation>
        <location evidence="1">Cytoplasm</location>
        <location evidence="1">Cytoskeleton</location>
        <location evidence="1">Microtubule organizing center</location>
        <location evidence="1">Centrosome</location>
    </subcellularLocation>
</comment>
<keyword evidence="4" id="KW-0206">Cytoskeleton</keyword>
<evidence type="ECO:0000256" key="3">
    <source>
        <dbReference type="ARBA" id="ARBA00023054"/>
    </source>
</evidence>
<evidence type="ECO:0000256" key="4">
    <source>
        <dbReference type="ARBA" id="ARBA00023212"/>
    </source>
</evidence>
<feature type="region of interest" description="Disordered" evidence="6">
    <location>
        <begin position="319"/>
        <end position="338"/>
    </location>
</feature>
<reference evidence="7" key="1">
    <citation type="submission" date="2022-03" db="EMBL/GenBank/DDBJ databases">
        <authorList>
            <person name="Tunstrom K."/>
        </authorList>
    </citation>
    <scope>NUCLEOTIDE SEQUENCE</scope>
</reference>
<evidence type="ECO:0000256" key="6">
    <source>
        <dbReference type="SAM" id="MobiDB-lite"/>
    </source>
</evidence>
<dbReference type="GO" id="GO:0005813">
    <property type="term" value="C:centrosome"/>
    <property type="evidence" value="ECO:0007669"/>
    <property type="project" value="UniProtKB-SubCell"/>
</dbReference>
<name>A0AAU9U1X7_EUPED</name>
<evidence type="ECO:0000313" key="8">
    <source>
        <dbReference type="Proteomes" id="UP001153954"/>
    </source>
</evidence>
<protein>
    <submittedName>
        <fullName evidence="7">Uncharacterized protein</fullName>
    </submittedName>
</protein>
<organism evidence="7 8">
    <name type="scientific">Euphydryas editha</name>
    <name type="common">Edith's checkerspot</name>
    <dbReference type="NCBI Taxonomy" id="104508"/>
    <lineage>
        <taxon>Eukaryota</taxon>
        <taxon>Metazoa</taxon>
        <taxon>Ecdysozoa</taxon>
        <taxon>Arthropoda</taxon>
        <taxon>Hexapoda</taxon>
        <taxon>Insecta</taxon>
        <taxon>Pterygota</taxon>
        <taxon>Neoptera</taxon>
        <taxon>Endopterygota</taxon>
        <taxon>Lepidoptera</taxon>
        <taxon>Glossata</taxon>
        <taxon>Ditrysia</taxon>
        <taxon>Papilionoidea</taxon>
        <taxon>Nymphalidae</taxon>
        <taxon>Nymphalinae</taxon>
        <taxon>Euphydryas</taxon>
    </lineage>
</organism>
<dbReference type="GO" id="GO:0007165">
    <property type="term" value="P:signal transduction"/>
    <property type="evidence" value="ECO:0007669"/>
    <property type="project" value="InterPro"/>
</dbReference>
<feature type="coiled-coil region" evidence="5">
    <location>
        <begin position="9"/>
        <end position="133"/>
    </location>
</feature>
<dbReference type="GO" id="GO:0060090">
    <property type="term" value="F:molecular adaptor activity"/>
    <property type="evidence" value="ECO:0007669"/>
    <property type="project" value="InterPro"/>
</dbReference>
<dbReference type="PANTHER" id="PTHR44981">
    <property type="entry name" value="PERICENTRIN-LIKE PROTEIN, ISOFORM F"/>
    <property type="match status" value="1"/>
</dbReference>
<dbReference type="EMBL" id="CAKOGL010000012">
    <property type="protein sequence ID" value="CAH2093295.1"/>
    <property type="molecule type" value="Genomic_DNA"/>
</dbReference>
<gene>
    <name evidence="7" type="ORF">EEDITHA_LOCUS8974</name>
</gene>
<keyword evidence="8" id="KW-1185">Reference proteome</keyword>